<protein>
    <submittedName>
        <fullName evidence="1">Uncharacterized protein</fullName>
    </submittedName>
</protein>
<comment type="caution">
    <text evidence="1">The sequence shown here is derived from an EMBL/GenBank/DDBJ whole genome shotgun (WGS) entry which is preliminary data.</text>
</comment>
<proteinExistence type="predicted"/>
<dbReference type="AlphaFoldDB" id="A0AAN9F149"/>
<name>A0AAN9F149_CROPI</name>
<dbReference type="Proteomes" id="UP001372338">
    <property type="component" value="Unassembled WGS sequence"/>
</dbReference>
<gene>
    <name evidence="1" type="ORF">RIF29_20397</name>
</gene>
<keyword evidence="2" id="KW-1185">Reference proteome</keyword>
<dbReference type="EMBL" id="JAYWIO010000004">
    <property type="protein sequence ID" value="KAK7267719.1"/>
    <property type="molecule type" value="Genomic_DNA"/>
</dbReference>
<evidence type="ECO:0000313" key="1">
    <source>
        <dbReference type="EMBL" id="KAK7267719.1"/>
    </source>
</evidence>
<evidence type="ECO:0000313" key="2">
    <source>
        <dbReference type="Proteomes" id="UP001372338"/>
    </source>
</evidence>
<accession>A0AAN9F149</accession>
<reference evidence="1 2" key="1">
    <citation type="submission" date="2024-01" db="EMBL/GenBank/DDBJ databases">
        <title>The genomes of 5 underutilized Papilionoideae crops provide insights into root nodulation and disease resistanc.</title>
        <authorList>
            <person name="Yuan L."/>
        </authorList>
    </citation>
    <scope>NUCLEOTIDE SEQUENCE [LARGE SCALE GENOMIC DNA]</scope>
    <source>
        <strain evidence="1">ZHUSHIDOU_FW_LH</strain>
        <tissue evidence="1">Leaf</tissue>
    </source>
</reference>
<organism evidence="1 2">
    <name type="scientific">Crotalaria pallida</name>
    <name type="common">Smooth rattlebox</name>
    <name type="synonym">Crotalaria striata</name>
    <dbReference type="NCBI Taxonomy" id="3830"/>
    <lineage>
        <taxon>Eukaryota</taxon>
        <taxon>Viridiplantae</taxon>
        <taxon>Streptophyta</taxon>
        <taxon>Embryophyta</taxon>
        <taxon>Tracheophyta</taxon>
        <taxon>Spermatophyta</taxon>
        <taxon>Magnoliopsida</taxon>
        <taxon>eudicotyledons</taxon>
        <taxon>Gunneridae</taxon>
        <taxon>Pentapetalae</taxon>
        <taxon>rosids</taxon>
        <taxon>fabids</taxon>
        <taxon>Fabales</taxon>
        <taxon>Fabaceae</taxon>
        <taxon>Papilionoideae</taxon>
        <taxon>50 kb inversion clade</taxon>
        <taxon>genistoids sensu lato</taxon>
        <taxon>core genistoids</taxon>
        <taxon>Crotalarieae</taxon>
        <taxon>Crotalaria</taxon>
    </lineage>
</organism>
<sequence>MGSSTSSSHEPSHESSPRVLLQLRLLLTGGGTSSSSHAAPLVFYPLRISFLFLCEALHSQQSIFGGGGLYSAATTTSIRWRRRSLLLQLKQTVSRQFHPLFQGMQPKYLLLLPLN</sequence>